<evidence type="ECO:0000313" key="2">
    <source>
        <dbReference type="EMBL" id="CAI9099299.1"/>
    </source>
</evidence>
<feature type="compositionally biased region" description="Basic and acidic residues" evidence="1">
    <location>
        <begin position="1"/>
        <end position="12"/>
    </location>
</feature>
<evidence type="ECO:0000313" key="3">
    <source>
        <dbReference type="Proteomes" id="UP001161247"/>
    </source>
</evidence>
<evidence type="ECO:0000256" key="1">
    <source>
        <dbReference type="SAM" id="MobiDB-lite"/>
    </source>
</evidence>
<dbReference type="Proteomes" id="UP001161247">
    <property type="component" value="Chromosome 3"/>
</dbReference>
<protein>
    <submittedName>
        <fullName evidence="2">OLC1v1036094C1</fullName>
    </submittedName>
</protein>
<reference evidence="2" key="1">
    <citation type="submission" date="2023-03" db="EMBL/GenBank/DDBJ databases">
        <authorList>
            <person name="Julca I."/>
        </authorList>
    </citation>
    <scope>NUCLEOTIDE SEQUENCE</scope>
</reference>
<accession>A0AAV1CUJ5</accession>
<keyword evidence="3" id="KW-1185">Reference proteome</keyword>
<dbReference type="AlphaFoldDB" id="A0AAV1CUJ5"/>
<feature type="region of interest" description="Disordered" evidence="1">
    <location>
        <begin position="1"/>
        <end position="36"/>
    </location>
</feature>
<organism evidence="2 3">
    <name type="scientific">Oldenlandia corymbosa var. corymbosa</name>
    <dbReference type="NCBI Taxonomy" id="529605"/>
    <lineage>
        <taxon>Eukaryota</taxon>
        <taxon>Viridiplantae</taxon>
        <taxon>Streptophyta</taxon>
        <taxon>Embryophyta</taxon>
        <taxon>Tracheophyta</taxon>
        <taxon>Spermatophyta</taxon>
        <taxon>Magnoliopsida</taxon>
        <taxon>eudicotyledons</taxon>
        <taxon>Gunneridae</taxon>
        <taxon>Pentapetalae</taxon>
        <taxon>asterids</taxon>
        <taxon>lamiids</taxon>
        <taxon>Gentianales</taxon>
        <taxon>Rubiaceae</taxon>
        <taxon>Rubioideae</taxon>
        <taxon>Spermacoceae</taxon>
        <taxon>Hedyotis-Oldenlandia complex</taxon>
        <taxon>Oldenlandia</taxon>
    </lineage>
</organism>
<name>A0AAV1CUJ5_OLDCO</name>
<dbReference type="EMBL" id="OX459120">
    <property type="protein sequence ID" value="CAI9099299.1"/>
    <property type="molecule type" value="Genomic_DNA"/>
</dbReference>
<gene>
    <name evidence="2" type="ORF">OLC1_LOCUS9349</name>
</gene>
<sequence>MLEEPAKREKIGSKSSSIDVEDKSMPTPPISSVDRKISKQQLSAIIEHNGSEEYCWEMDDAGKISNPQETECKQLVVFVPQDPNDVNNVDEDTSSETEEIQIEALTGREKEQMDFSEYVQDDTVVSNQSENFDLQIMRVVVSDDESLNQR</sequence>
<proteinExistence type="predicted"/>